<gene>
    <name evidence="1" type="ORF">YRYPWZST_CDS0045</name>
</gene>
<accession>A0AAU8GF26</accession>
<organism evidence="1">
    <name type="scientific">Salmonella phage vB_SEnST11_KE23</name>
    <dbReference type="NCBI Taxonomy" id="3161174"/>
    <lineage>
        <taxon>Viruses</taxon>
        <taxon>Duplodnaviria</taxon>
        <taxon>Heunggongvirae</taxon>
        <taxon>Uroviricota</taxon>
        <taxon>Caudoviricetes</taxon>
        <taxon>Vequintavirinae</taxon>
        <taxon>Seunavirus</taxon>
    </lineage>
</organism>
<reference evidence="1" key="1">
    <citation type="submission" date="2024-05" db="EMBL/GenBank/DDBJ databases">
        <authorList>
            <person name="Mugo M.M."/>
            <person name="Musyoki A.M."/>
            <person name="Makumi A.M."/>
            <person name="Mutai I."/>
            <person name="Drechsel O."/>
            <person name="Kering K.K."/>
            <person name="Muturi P."/>
            <person name="Mbae C.K."/>
            <person name="Kariuki S.M."/>
        </authorList>
    </citation>
    <scope>NUCLEOTIDE SEQUENCE</scope>
</reference>
<name>A0AAU8GF26_9CAUD</name>
<proteinExistence type="predicted"/>
<evidence type="ECO:0000313" key="1">
    <source>
        <dbReference type="EMBL" id="XCH40446.1"/>
    </source>
</evidence>
<protein>
    <submittedName>
        <fullName evidence="1">Uncharacterized protein</fullName>
    </submittedName>
</protein>
<dbReference type="EMBL" id="PP856722">
    <property type="protein sequence ID" value="XCH40446.1"/>
    <property type="molecule type" value="Genomic_DNA"/>
</dbReference>
<sequence>MSYQVLLKMLIQSMIFVMPWQNWRKKKMFEVFAGFCFYGASMMLQCDDFVIESYDDPLSCEIAASGLRRNGDYINPACIPSPEVEPMP</sequence>